<dbReference type="RefSeq" id="WP_335958280.1">
    <property type="nucleotide sequence ID" value="NZ_JAXBLX010000001.1"/>
</dbReference>
<dbReference type="Gene3D" id="2.40.50.100">
    <property type="match status" value="1"/>
</dbReference>
<organism evidence="1 2">
    <name type="scientific">Halalkalibacter kiskunsagensis</name>
    <dbReference type="NCBI Taxonomy" id="1548599"/>
    <lineage>
        <taxon>Bacteria</taxon>
        <taxon>Bacillati</taxon>
        <taxon>Bacillota</taxon>
        <taxon>Bacilli</taxon>
        <taxon>Bacillales</taxon>
        <taxon>Bacillaceae</taxon>
        <taxon>Halalkalibacter</taxon>
    </lineage>
</organism>
<gene>
    <name evidence="1" type="ORF">ACFFHM_00640</name>
</gene>
<dbReference type="EMBL" id="JBHLUX010000001">
    <property type="protein sequence ID" value="MFC0469111.1"/>
    <property type="molecule type" value="Genomic_DNA"/>
</dbReference>
<dbReference type="InterPro" id="IPR011053">
    <property type="entry name" value="Single_hybrid_motif"/>
</dbReference>
<dbReference type="Proteomes" id="UP001589838">
    <property type="component" value="Unassembled WGS sequence"/>
</dbReference>
<evidence type="ECO:0008006" key="3">
    <source>
        <dbReference type="Google" id="ProtNLM"/>
    </source>
</evidence>
<reference evidence="1 2" key="1">
    <citation type="submission" date="2024-09" db="EMBL/GenBank/DDBJ databases">
        <authorList>
            <person name="Sun Q."/>
            <person name="Mori K."/>
        </authorList>
    </citation>
    <scope>NUCLEOTIDE SEQUENCE [LARGE SCALE GENOMIC DNA]</scope>
    <source>
        <strain evidence="1 2">NCAIM B.02610</strain>
    </source>
</reference>
<name>A0ABV6KB80_9BACI</name>
<sequence>MEVSENILSTVSGKVVSVLCKENKYVYEWEPLIEIVTNDGSLEKIVSEVGGTVTTIFVLPGTTVKNGTNVACIDVSLVGIAAD</sequence>
<evidence type="ECO:0000313" key="2">
    <source>
        <dbReference type="Proteomes" id="UP001589838"/>
    </source>
</evidence>
<dbReference type="SUPFAM" id="SSF51230">
    <property type="entry name" value="Single hybrid motif"/>
    <property type="match status" value="1"/>
</dbReference>
<protein>
    <recommendedName>
        <fullName evidence="3">Lipoyl-binding domain-containing protein</fullName>
    </recommendedName>
</protein>
<accession>A0ABV6KB80</accession>
<comment type="caution">
    <text evidence="1">The sequence shown here is derived from an EMBL/GenBank/DDBJ whole genome shotgun (WGS) entry which is preliminary data.</text>
</comment>
<keyword evidence="2" id="KW-1185">Reference proteome</keyword>
<evidence type="ECO:0000313" key="1">
    <source>
        <dbReference type="EMBL" id="MFC0469111.1"/>
    </source>
</evidence>
<proteinExistence type="predicted"/>